<keyword evidence="4" id="KW-1185">Reference proteome</keyword>
<dbReference type="KEGG" id="gpi:GPICK_10145"/>
<dbReference type="Gene3D" id="3.30.565.10">
    <property type="entry name" value="Histidine kinase-like ATPase, C-terminal domain"/>
    <property type="match status" value="1"/>
</dbReference>
<feature type="domain" description="Histidine kinase" evidence="2">
    <location>
        <begin position="175"/>
        <end position="387"/>
    </location>
</feature>
<dbReference type="InterPro" id="IPR036890">
    <property type="entry name" value="HATPase_C_sf"/>
</dbReference>
<dbReference type="STRING" id="345632.GPICK_10145"/>
<keyword evidence="3" id="KW-0418">Kinase</keyword>
<evidence type="ECO:0000313" key="4">
    <source>
        <dbReference type="Proteomes" id="UP000057609"/>
    </source>
</evidence>
<evidence type="ECO:0000259" key="2">
    <source>
        <dbReference type="PROSITE" id="PS50109"/>
    </source>
</evidence>
<keyword evidence="3" id="KW-0808">Transferase</keyword>
<keyword evidence="1" id="KW-0597">Phosphoprotein</keyword>
<dbReference type="Gene3D" id="3.30.450.20">
    <property type="entry name" value="PAS domain"/>
    <property type="match status" value="1"/>
</dbReference>
<dbReference type="OrthoDB" id="9792686at2"/>
<dbReference type="Pfam" id="PF02518">
    <property type="entry name" value="HATPase_c"/>
    <property type="match status" value="1"/>
</dbReference>
<dbReference type="SUPFAM" id="SSF55874">
    <property type="entry name" value="ATPase domain of HSP90 chaperone/DNA topoisomerase II/histidine kinase"/>
    <property type="match status" value="1"/>
</dbReference>
<dbReference type="RefSeq" id="WP_039742820.1">
    <property type="nucleotide sequence ID" value="NZ_CP009788.1"/>
</dbReference>
<dbReference type="PANTHER" id="PTHR43547:SF2">
    <property type="entry name" value="HYBRID SIGNAL TRANSDUCTION HISTIDINE KINASE C"/>
    <property type="match status" value="1"/>
</dbReference>
<evidence type="ECO:0000313" key="3">
    <source>
        <dbReference type="EMBL" id="AJE03660.1"/>
    </source>
</evidence>
<dbReference type="PANTHER" id="PTHR43547">
    <property type="entry name" value="TWO-COMPONENT HISTIDINE KINASE"/>
    <property type="match status" value="1"/>
</dbReference>
<reference evidence="3 4" key="1">
    <citation type="journal article" date="2015" name="Genome Announc.">
        <title>Complete Genome of Geobacter pickeringii G13T, a Metal-Reducing Isolate from Sedimentary Kaolin Deposits.</title>
        <authorList>
            <person name="Badalamenti J.P."/>
            <person name="Bond D.R."/>
        </authorList>
    </citation>
    <scope>NUCLEOTIDE SEQUENCE [LARGE SCALE GENOMIC DNA]</scope>
    <source>
        <strain evidence="3 4">G13</strain>
    </source>
</reference>
<evidence type="ECO:0000256" key="1">
    <source>
        <dbReference type="ARBA" id="ARBA00022553"/>
    </source>
</evidence>
<dbReference type="HOGENOM" id="CLU_049578_0_0_7"/>
<gene>
    <name evidence="3" type="ORF">GPICK_10145</name>
</gene>
<proteinExistence type="predicted"/>
<organism evidence="3 4">
    <name type="scientific">Geobacter pickeringii</name>
    <dbReference type="NCBI Taxonomy" id="345632"/>
    <lineage>
        <taxon>Bacteria</taxon>
        <taxon>Pseudomonadati</taxon>
        <taxon>Thermodesulfobacteriota</taxon>
        <taxon>Desulfuromonadia</taxon>
        <taxon>Geobacterales</taxon>
        <taxon>Geobacteraceae</taxon>
        <taxon>Geobacter</taxon>
    </lineage>
</organism>
<name>A0A0B5BGL7_9BACT</name>
<dbReference type="AlphaFoldDB" id="A0A0B5BGL7"/>
<dbReference type="SMART" id="SM00387">
    <property type="entry name" value="HATPase_c"/>
    <property type="match status" value="1"/>
</dbReference>
<dbReference type="InterPro" id="IPR005467">
    <property type="entry name" value="His_kinase_dom"/>
</dbReference>
<protein>
    <submittedName>
        <fullName evidence="3">Histidine kinase</fullName>
    </submittedName>
</protein>
<dbReference type="PROSITE" id="PS50109">
    <property type="entry name" value="HIS_KIN"/>
    <property type="match status" value="1"/>
</dbReference>
<dbReference type="EMBL" id="CP009788">
    <property type="protein sequence ID" value="AJE03660.1"/>
    <property type="molecule type" value="Genomic_DNA"/>
</dbReference>
<dbReference type="Proteomes" id="UP000057609">
    <property type="component" value="Chromosome"/>
</dbReference>
<dbReference type="GO" id="GO:0000155">
    <property type="term" value="F:phosphorelay sensor kinase activity"/>
    <property type="evidence" value="ECO:0007669"/>
    <property type="project" value="TreeGrafter"/>
</dbReference>
<sequence>MGTFNNLHSASYLAPTPRASSEEVRSTRRRVLRDAALRSLLEALPDYVLILNHERQVVAANSRLLSAFDLEDIEKIIGKRPGEVLGCIFSSRGPAGCGTSPNCQACGAFISILESQQLREQNCQECRITLNREGSRVSLDLEVISNPAQVDGLPLTVCIIRDISDQKRRNVLERVFFHDVINTAGGIHGIASMLAQSDGLPRDKELQYKEWMVQLSNRLIDEINHQRKLLAAERGEFKPDPGMVDVPELLREVHALYVNHDIADGRMLIIGPTSDCLLVSDAAILRRILGNLVKNALEASARGETVTLAGADHGETVTFTVHNPGVMSPEVQLQVFQRSFSTKEGTGRGIGTYSVKLFGERYLKGTVGFTSREPDGTTFFISTPKHFA</sequence>
<dbReference type="InterPro" id="IPR003594">
    <property type="entry name" value="HATPase_dom"/>
</dbReference>
<accession>A0A0B5BGL7</accession>